<proteinExistence type="predicted"/>
<sequence>MELNPMKRERNETKIIIRGNFQNYVYIIASNWNFINAILRKNHKNFDWIIRKELLLYKFHNFLNIEA</sequence>
<gene>
    <name evidence="1" type="ORF">HM131_16055</name>
</gene>
<accession>A0A1W5ZY33</accession>
<protein>
    <submittedName>
        <fullName evidence="1">Uncharacterized protein</fullName>
    </submittedName>
</protein>
<keyword evidence="2" id="KW-1185">Reference proteome</keyword>
<evidence type="ECO:0000313" key="2">
    <source>
        <dbReference type="Proteomes" id="UP000192527"/>
    </source>
</evidence>
<organism evidence="1 2">
    <name type="scientific">Halobacillus mangrovi</name>
    <dbReference type="NCBI Taxonomy" id="402384"/>
    <lineage>
        <taxon>Bacteria</taxon>
        <taxon>Bacillati</taxon>
        <taxon>Bacillota</taxon>
        <taxon>Bacilli</taxon>
        <taxon>Bacillales</taxon>
        <taxon>Bacillaceae</taxon>
        <taxon>Halobacillus</taxon>
    </lineage>
</organism>
<evidence type="ECO:0000313" key="1">
    <source>
        <dbReference type="EMBL" id="ARI78255.1"/>
    </source>
</evidence>
<reference evidence="1 2" key="1">
    <citation type="submission" date="2017-04" db="EMBL/GenBank/DDBJ databases">
        <title>The whole genome sequencing and assembly of Halobacillus mangrovi strain.</title>
        <authorList>
            <person name="Lee S.-J."/>
            <person name="Park M.-K."/>
            <person name="Kim J.-Y."/>
            <person name="Lee Y.-J."/>
            <person name="Yi H."/>
            <person name="Bahn Y.-S."/>
            <person name="Kim J.F."/>
            <person name="Lee D.-W."/>
        </authorList>
    </citation>
    <scope>NUCLEOTIDE SEQUENCE [LARGE SCALE GENOMIC DNA]</scope>
    <source>
        <strain evidence="1 2">KTB 131</strain>
    </source>
</reference>
<name>A0A1W5ZY33_9BACI</name>
<dbReference type="EMBL" id="CP020772">
    <property type="protein sequence ID" value="ARI78255.1"/>
    <property type="molecule type" value="Genomic_DNA"/>
</dbReference>
<dbReference type="AlphaFoldDB" id="A0A1W5ZY33"/>
<dbReference type="KEGG" id="hmn:HM131_16055"/>
<dbReference type="Proteomes" id="UP000192527">
    <property type="component" value="Chromosome"/>
</dbReference>